<feature type="region of interest" description="Disordered" evidence="1">
    <location>
        <begin position="252"/>
        <end position="276"/>
    </location>
</feature>
<dbReference type="Proteomes" id="UP000182350">
    <property type="component" value="Unassembled WGS sequence"/>
</dbReference>
<dbReference type="OrthoDB" id="6354133at2"/>
<gene>
    <name evidence="2" type="ORF">SAMN02745752_00472</name>
</gene>
<dbReference type="Gene3D" id="3.50.14.10">
    <property type="entry name" value="Replication terminator Tus, domain 1 superfamily/Replication terminator Tus"/>
    <property type="match status" value="1"/>
</dbReference>
<evidence type="ECO:0000313" key="3">
    <source>
        <dbReference type="Proteomes" id="UP000182350"/>
    </source>
</evidence>
<feature type="compositionally biased region" description="Basic and acidic residues" evidence="1">
    <location>
        <begin position="259"/>
        <end position="275"/>
    </location>
</feature>
<evidence type="ECO:0000313" key="2">
    <source>
        <dbReference type="EMBL" id="SFX08346.1"/>
    </source>
</evidence>
<dbReference type="GO" id="GO:0003677">
    <property type="term" value="F:DNA binding"/>
    <property type="evidence" value="ECO:0007669"/>
    <property type="project" value="InterPro"/>
</dbReference>
<sequence>MNTHYRLLSQLDSCFEMLVNSLETLSDLLDEAQPACWMLGCQTEEDSRRSLHHSLQDLWYLDGQDGRATRSYPGLVACDPVIWDQLGSVNYCKVTFSRAIEAIRRESPDELPEARERLAARHRALHAHLTDEGLARLHLKQSWRQIPGCETALEQIRFSWYTSGRSIRRISRKEAEYRLLQMNTEAPHIQIQLKKLAALPLDEPLAQVQTQAPLMRANLFFKDQLPGLPDRKAINAAMPLFVLSPDGKLPPFNIPSSEPPEKRQRAVRSDNRLDDTPFLPSIRVYRYSQ</sequence>
<keyword evidence="3" id="KW-1185">Reference proteome</keyword>
<dbReference type="EMBL" id="FPJW01000001">
    <property type="protein sequence ID" value="SFX08346.1"/>
    <property type="molecule type" value="Genomic_DNA"/>
</dbReference>
<dbReference type="STRING" id="1122209.SAMN02745752_00472"/>
<protein>
    <submittedName>
        <fullName evidence="2">DNA replication terminus site binding protein</fullName>
    </submittedName>
</protein>
<proteinExistence type="predicted"/>
<organism evidence="2 3">
    <name type="scientific">Marinospirillum alkaliphilum DSM 21637</name>
    <dbReference type="NCBI Taxonomy" id="1122209"/>
    <lineage>
        <taxon>Bacteria</taxon>
        <taxon>Pseudomonadati</taxon>
        <taxon>Pseudomonadota</taxon>
        <taxon>Gammaproteobacteria</taxon>
        <taxon>Oceanospirillales</taxon>
        <taxon>Oceanospirillaceae</taxon>
        <taxon>Marinospirillum</taxon>
    </lineage>
</organism>
<dbReference type="InterPro" id="IPR036381">
    <property type="entry name" value="Tus_dom1"/>
</dbReference>
<evidence type="ECO:0000256" key="1">
    <source>
        <dbReference type="SAM" id="MobiDB-lite"/>
    </source>
</evidence>
<accession>A0A1K1U6C5</accession>
<name>A0A1K1U6C5_9GAMM</name>
<reference evidence="2 3" key="1">
    <citation type="submission" date="2016-11" db="EMBL/GenBank/DDBJ databases">
        <authorList>
            <person name="Jaros S."/>
            <person name="Januszkiewicz K."/>
            <person name="Wedrychowicz H."/>
        </authorList>
    </citation>
    <scope>NUCLEOTIDE SEQUENCE [LARGE SCALE GENOMIC DNA]</scope>
    <source>
        <strain evidence="2 3">DSM 21637</strain>
    </source>
</reference>
<dbReference type="AlphaFoldDB" id="A0A1K1U6C5"/>
<dbReference type="RefSeq" id="WP_072324689.1">
    <property type="nucleotide sequence ID" value="NZ_FPJW01000001.1"/>
</dbReference>
<dbReference type="GO" id="GO:0005737">
    <property type="term" value="C:cytoplasm"/>
    <property type="evidence" value="ECO:0007669"/>
    <property type="project" value="InterPro"/>
</dbReference>
<dbReference type="GO" id="GO:0006274">
    <property type="term" value="P:DNA replication termination"/>
    <property type="evidence" value="ECO:0007669"/>
    <property type="project" value="InterPro"/>
</dbReference>